<dbReference type="InterPro" id="IPR008927">
    <property type="entry name" value="6-PGluconate_DH-like_C_sf"/>
</dbReference>
<dbReference type="InterPro" id="IPR037108">
    <property type="entry name" value="TM1727-like_C_sf"/>
</dbReference>
<dbReference type="InterPro" id="IPR036291">
    <property type="entry name" value="NAD(P)-bd_dom_sf"/>
</dbReference>
<evidence type="ECO:0000313" key="5">
    <source>
        <dbReference type="Proteomes" id="UP001139485"/>
    </source>
</evidence>
<evidence type="ECO:0000259" key="3">
    <source>
        <dbReference type="Pfam" id="PF10728"/>
    </source>
</evidence>
<dbReference type="Proteomes" id="UP001139485">
    <property type="component" value="Unassembled WGS sequence"/>
</dbReference>
<evidence type="ECO:0000256" key="1">
    <source>
        <dbReference type="SAM" id="MobiDB-lite"/>
    </source>
</evidence>
<sequence length="332" mass="34150">MHPAHTDVAPTQPERARLRIGVIGAGRVGAVLAARLRAAGHEVVAASGESDASRRRLADLLPGVGVRKPTDVARAADLLLLTVPDDMLRNVATTLADAGALRPGQVVLHTSGRHGLAVLEPARAVGARTGALHPALTFTGTAVDLDRLAGCVFGLTADEAEHDLLDGLVADLGGRPTWVPESRRTLYHAGLAHGANHLVTLVAEAKEVLASAGVDDTSGTLRPLLEAALANALESGDAALTGPIVRGDVGTVRAHVSDLLAQAPQTLGSYLALAQATVSRAVLDGRLTALRAAAVRTVLADAEERLLSRSAPRATSGQTLGATMRGYQGDVR</sequence>
<dbReference type="Pfam" id="PF10727">
    <property type="entry name" value="Rossmann-like"/>
    <property type="match status" value="1"/>
</dbReference>
<dbReference type="RefSeq" id="WP_250827944.1">
    <property type="nucleotide sequence ID" value="NZ_JAMOIL010000019.1"/>
</dbReference>
<dbReference type="Pfam" id="PF10728">
    <property type="entry name" value="DUF2520"/>
    <property type="match status" value="1"/>
</dbReference>
<dbReference type="InterPro" id="IPR019665">
    <property type="entry name" value="OxRdtase/DH_put_Rossmann_dom"/>
</dbReference>
<feature type="domain" description="DUF2520" evidence="3">
    <location>
        <begin position="151"/>
        <end position="277"/>
    </location>
</feature>
<dbReference type="AlphaFoldDB" id="A0A9X2IF65"/>
<proteinExistence type="predicted"/>
<dbReference type="EMBL" id="JAMOIL010000019">
    <property type="protein sequence ID" value="MCM0621531.1"/>
    <property type="molecule type" value="Genomic_DNA"/>
</dbReference>
<feature type="region of interest" description="Disordered" evidence="1">
    <location>
        <begin position="310"/>
        <end position="332"/>
    </location>
</feature>
<evidence type="ECO:0000259" key="2">
    <source>
        <dbReference type="Pfam" id="PF10727"/>
    </source>
</evidence>
<feature type="domain" description="Putative oxidoreductase/dehydrogenase Rossmann-like" evidence="2">
    <location>
        <begin position="14"/>
        <end position="134"/>
    </location>
</feature>
<organism evidence="4 5">
    <name type="scientific">Nocardioides bruguierae</name>
    <dbReference type="NCBI Taxonomy" id="2945102"/>
    <lineage>
        <taxon>Bacteria</taxon>
        <taxon>Bacillati</taxon>
        <taxon>Actinomycetota</taxon>
        <taxon>Actinomycetes</taxon>
        <taxon>Propionibacteriales</taxon>
        <taxon>Nocardioidaceae</taxon>
        <taxon>Nocardioides</taxon>
    </lineage>
</organism>
<dbReference type="Gene3D" id="1.10.1040.20">
    <property type="entry name" value="ProC-like, C-terminal domain"/>
    <property type="match status" value="1"/>
</dbReference>
<dbReference type="PANTHER" id="PTHR40459">
    <property type="entry name" value="CONSERVED HYPOTHETICAL ALANINE AND LEUCINE RICH PROTEIN"/>
    <property type="match status" value="1"/>
</dbReference>
<protein>
    <submittedName>
        <fullName evidence="4">DUF2520 domain-containing protein</fullName>
    </submittedName>
</protein>
<dbReference type="InterPro" id="IPR018931">
    <property type="entry name" value="DUF2520"/>
</dbReference>
<evidence type="ECO:0000313" key="4">
    <source>
        <dbReference type="EMBL" id="MCM0621531.1"/>
    </source>
</evidence>
<accession>A0A9X2IF65</accession>
<dbReference type="SUPFAM" id="SSF48179">
    <property type="entry name" value="6-phosphogluconate dehydrogenase C-terminal domain-like"/>
    <property type="match status" value="1"/>
</dbReference>
<reference evidence="4" key="1">
    <citation type="submission" date="2022-05" db="EMBL/GenBank/DDBJ databases">
        <authorList>
            <person name="Tuo L."/>
        </authorList>
    </citation>
    <scope>NUCLEOTIDE SEQUENCE</scope>
    <source>
        <strain evidence="4">BSK12Z-4</strain>
    </source>
</reference>
<name>A0A9X2IF65_9ACTN</name>
<gene>
    <name evidence="4" type="ORF">M8330_14655</name>
</gene>
<dbReference type="Gene3D" id="3.40.50.720">
    <property type="entry name" value="NAD(P)-binding Rossmann-like Domain"/>
    <property type="match status" value="1"/>
</dbReference>
<comment type="caution">
    <text evidence="4">The sequence shown here is derived from an EMBL/GenBank/DDBJ whole genome shotgun (WGS) entry which is preliminary data.</text>
</comment>
<dbReference type="PANTHER" id="PTHR40459:SF1">
    <property type="entry name" value="CONSERVED HYPOTHETICAL ALANINE AND LEUCINE RICH PROTEIN"/>
    <property type="match status" value="1"/>
</dbReference>
<dbReference type="SUPFAM" id="SSF51735">
    <property type="entry name" value="NAD(P)-binding Rossmann-fold domains"/>
    <property type="match status" value="1"/>
</dbReference>
<keyword evidence="5" id="KW-1185">Reference proteome</keyword>